<dbReference type="RefSeq" id="XP_018761995.1">
    <property type="nucleotide sequence ID" value="XM_018906834.1"/>
</dbReference>
<dbReference type="SUPFAM" id="SSF48403">
    <property type="entry name" value="Ankyrin repeat"/>
    <property type="match status" value="1"/>
</dbReference>
<protein>
    <submittedName>
        <fullName evidence="1">Uncharacterized protein</fullName>
    </submittedName>
</protein>
<gene>
    <name evidence="1" type="ORF">FVEG_17596</name>
</gene>
<organism evidence="1 2">
    <name type="scientific">Gibberella moniliformis (strain M3125 / FGSC 7600)</name>
    <name type="common">Maize ear and stalk rot fungus</name>
    <name type="synonym">Fusarium verticillioides</name>
    <dbReference type="NCBI Taxonomy" id="334819"/>
    <lineage>
        <taxon>Eukaryota</taxon>
        <taxon>Fungi</taxon>
        <taxon>Dikarya</taxon>
        <taxon>Ascomycota</taxon>
        <taxon>Pezizomycotina</taxon>
        <taxon>Sordariomycetes</taxon>
        <taxon>Hypocreomycetidae</taxon>
        <taxon>Hypocreales</taxon>
        <taxon>Nectriaceae</taxon>
        <taxon>Fusarium</taxon>
        <taxon>Fusarium fujikuroi species complex</taxon>
    </lineage>
</organism>
<dbReference type="AlphaFoldDB" id="W7N7T0"/>
<reference evidence="1 2" key="1">
    <citation type="journal article" date="2010" name="Nature">
        <title>Comparative genomics reveals mobile pathogenicity chromosomes in Fusarium.</title>
        <authorList>
            <person name="Ma L.J."/>
            <person name="van der Does H.C."/>
            <person name="Borkovich K.A."/>
            <person name="Coleman J.J."/>
            <person name="Daboussi M.J."/>
            <person name="Di Pietro A."/>
            <person name="Dufresne M."/>
            <person name="Freitag M."/>
            <person name="Grabherr M."/>
            <person name="Henrissat B."/>
            <person name="Houterman P.M."/>
            <person name="Kang S."/>
            <person name="Shim W.B."/>
            <person name="Woloshuk C."/>
            <person name="Xie X."/>
            <person name="Xu J.R."/>
            <person name="Antoniw J."/>
            <person name="Baker S.E."/>
            <person name="Bluhm B.H."/>
            <person name="Breakspear A."/>
            <person name="Brown D.W."/>
            <person name="Butchko R.A."/>
            <person name="Chapman S."/>
            <person name="Coulson R."/>
            <person name="Coutinho P.M."/>
            <person name="Danchin E.G."/>
            <person name="Diener A."/>
            <person name="Gale L.R."/>
            <person name="Gardiner D.M."/>
            <person name="Goff S."/>
            <person name="Hammond-Kosack K.E."/>
            <person name="Hilburn K."/>
            <person name="Hua-Van A."/>
            <person name="Jonkers W."/>
            <person name="Kazan K."/>
            <person name="Kodira C.D."/>
            <person name="Koehrsen M."/>
            <person name="Kumar L."/>
            <person name="Lee Y.H."/>
            <person name="Li L."/>
            <person name="Manners J.M."/>
            <person name="Miranda-Saavedra D."/>
            <person name="Mukherjee M."/>
            <person name="Park G."/>
            <person name="Park J."/>
            <person name="Park S.Y."/>
            <person name="Proctor R.H."/>
            <person name="Regev A."/>
            <person name="Ruiz-Roldan M.C."/>
            <person name="Sain D."/>
            <person name="Sakthikumar S."/>
            <person name="Sykes S."/>
            <person name="Schwartz D.C."/>
            <person name="Turgeon B.G."/>
            <person name="Wapinski I."/>
            <person name="Yoder O."/>
            <person name="Young S."/>
            <person name="Zeng Q."/>
            <person name="Zhou S."/>
            <person name="Galagan J."/>
            <person name="Cuomo C.A."/>
            <person name="Kistler H.C."/>
            <person name="Rep M."/>
        </authorList>
    </citation>
    <scope>NUCLEOTIDE SEQUENCE [LARGE SCALE GENOMIC DNA]</scope>
    <source>
        <strain evidence="2">M3125 / FGSC 7600</strain>
    </source>
</reference>
<dbReference type="InterPro" id="IPR036770">
    <property type="entry name" value="Ankyrin_rpt-contain_sf"/>
</dbReference>
<name>W7N7T0_GIBM7</name>
<proteinExistence type="predicted"/>
<dbReference type="EMBL" id="CM000587">
    <property type="protein sequence ID" value="EWG55804.1"/>
    <property type="molecule type" value="Genomic_DNA"/>
</dbReference>
<evidence type="ECO:0000313" key="2">
    <source>
        <dbReference type="Proteomes" id="UP000009096"/>
    </source>
</evidence>
<dbReference type="GeneID" id="30074472"/>
<evidence type="ECO:0000313" key="1">
    <source>
        <dbReference type="EMBL" id="EWG55804.1"/>
    </source>
</evidence>
<dbReference type="VEuPathDB" id="FungiDB:FVEG_17596"/>
<dbReference type="KEGG" id="fvr:FVEG_17596"/>
<dbReference type="Proteomes" id="UP000009096">
    <property type="component" value="Chromosome 10"/>
</dbReference>
<keyword evidence="2" id="KW-1185">Reference proteome</keyword>
<dbReference type="Gene3D" id="1.25.40.20">
    <property type="entry name" value="Ankyrin repeat-containing domain"/>
    <property type="match status" value="1"/>
</dbReference>
<sequence length="179" mass="20081">MSCNDSDPEDGCFDPQPRRFVPVMELLLRHGADLTVKNEYGDTALDHAATVGDKPRIETLLKVMKRDALSWADWKQSPIHSALGGYRPHVAMKWLLSERVVKEVPFWKNGGRVQVLKEAAKVVKPFCLLDLIFREVPSEHTIAVTGSDKWARSSGRHTKVFRVSCPSLSMTLVVLKTSV</sequence>
<accession>W7N7T0</accession>
<dbReference type="EMBL" id="DS022265">
    <property type="protein sequence ID" value="EWG55804.1"/>
    <property type="molecule type" value="Genomic_DNA"/>
</dbReference>